<gene>
    <name evidence="1" type="ORF">Q8A67_004652</name>
</gene>
<comment type="caution">
    <text evidence="1">The sequence shown here is derived from an EMBL/GenBank/DDBJ whole genome shotgun (WGS) entry which is preliminary data.</text>
</comment>
<sequence length="120" mass="13346">MQTPTQTVSFCQVCFDEAAYEEQNSWDCWLLTPGSALPAVTSGSHYSRHAWKHVLDQARDEEGLFFFSSCMLSVSLSLGTPEGQSPQARNVPAVDPNAVFSSVLMCPHIQCCTDYMLRYS</sequence>
<dbReference type="Proteomes" id="UP001187343">
    <property type="component" value="Unassembled WGS sequence"/>
</dbReference>
<protein>
    <submittedName>
        <fullName evidence="1">Uncharacterized protein</fullName>
    </submittedName>
</protein>
<evidence type="ECO:0000313" key="2">
    <source>
        <dbReference type="Proteomes" id="UP001187343"/>
    </source>
</evidence>
<name>A0AA88Q5R8_9TELE</name>
<dbReference type="EMBL" id="JAUYZG010000004">
    <property type="protein sequence ID" value="KAK2908815.1"/>
    <property type="molecule type" value="Genomic_DNA"/>
</dbReference>
<organism evidence="1 2">
    <name type="scientific">Cirrhinus molitorella</name>
    <name type="common">mud carp</name>
    <dbReference type="NCBI Taxonomy" id="172907"/>
    <lineage>
        <taxon>Eukaryota</taxon>
        <taxon>Metazoa</taxon>
        <taxon>Chordata</taxon>
        <taxon>Craniata</taxon>
        <taxon>Vertebrata</taxon>
        <taxon>Euteleostomi</taxon>
        <taxon>Actinopterygii</taxon>
        <taxon>Neopterygii</taxon>
        <taxon>Teleostei</taxon>
        <taxon>Ostariophysi</taxon>
        <taxon>Cypriniformes</taxon>
        <taxon>Cyprinidae</taxon>
        <taxon>Labeoninae</taxon>
        <taxon>Labeonini</taxon>
        <taxon>Cirrhinus</taxon>
    </lineage>
</organism>
<proteinExistence type="predicted"/>
<dbReference type="AlphaFoldDB" id="A0AA88Q5R8"/>
<evidence type="ECO:0000313" key="1">
    <source>
        <dbReference type="EMBL" id="KAK2908815.1"/>
    </source>
</evidence>
<keyword evidence="2" id="KW-1185">Reference proteome</keyword>
<reference evidence="1" key="1">
    <citation type="submission" date="2023-08" db="EMBL/GenBank/DDBJ databases">
        <title>Chromosome-level Genome Assembly of mud carp (Cirrhinus molitorella).</title>
        <authorList>
            <person name="Liu H."/>
        </authorList>
    </citation>
    <scope>NUCLEOTIDE SEQUENCE</scope>
    <source>
        <strain evidence="1">Prfri</strain>
        <tissue evidence="1">Muscle</tissue>
    </source>
</reference>
<accession>A0AA88Q5R8</accession>